<dbReference type="InterPro" id="IPR001926">
    <property type="entry name" value="TrpB-like_PALP"/>
</dbReference>
<feature type="domain" description="Tryptophan synthase beta chain-like PALP" evidence="9">
    <location>
        <begin position="309"/>
        <end position="558"/>
    </location>
</feature>
<feature type="compositionally biased region" description="Polar residues" evidence="7">
    <location>
        <begin position="147"/>
        <end position="175"/>
    </location>
</feature>
<dbReference type="AlphaFoldDB" id="A0A9W8EAH1"/>
<protein>
    <recommendedName>
        <fullName evidence="3">L-serine ammonia-lyase</fullName>
        <ecNumber evidence="3">4.3.1.17</ecNumber>
    </recommendedName>
</protein>
<feature type="region of interest" description="Disordered" evidence="7">
    <location>
        <begin position="123"/>
        <end position="175"/>
    </location>
</feature>
<dbReference type="Pfam" id="PF00291">
    <property type="entry name" value="PALP"/>
    <property type="match status" value="1"/>
</dbReference>
<evidence type="ECO:0000259" key="9">
    <source>
        <dbReference type="Pfam" id="PF00291"/>
    </source>
</evidence>
<evidence type="ECO:0000256" key="3">
    <source>
        <dbReference type="ARBA" id="ARBA00012093"/>
    </source>
</evidence>
<dbReference type="InterPro" id="IPR036052">
    <property type="entry name" value="TrpB-like_PALP_sf"/>
</dbReference>
<dbReference type="GO" id="GO:0006567">
    <property type="term" value="P:L-threonine catabolic process"/>
    <property type="evidence" value="ECO:0007669"/>
    <property type="project" value="TreeGrafter"/>
</dbReference>
<evidence type="ECO:0000313" key="11">
    <source>
        <dbReference type="Proteomes" id="UP001150925"/>
    </source>
</evidence>
<organism evidence="10 11">
    <name type="scientific">Dispira parvispora</name>
    <dbReference type="NCBI Taxonomy" id="1520584"/>
    <lineage>
        <taxon>Eukaryota</taxon>
        <taxon>Fungi</taxon>
        <taxon>Fungi incertae sedis</taxon>
        <taxon>Zoopagomycota</taxon>
        <taxon>Kickxellomycotina</taxon>
        <taxon>Dimargaritomycetes</taxon>
        <taxon>Dimargaritales</taxon>
        <taxon>Dimargaritaceae</taxon>
        <taxon>Dispira</taxon>
    </lineage>
</organism>
<evidence type="ECO:0000256" key="1">
    <source>
        <dbReference type="ARBA" id="ARBA00001933"/>
    </source>
</evidence>
<dbReference type="EC" id="4.3.1.17" evidence="3"/>
<keyword evidence="4" id="KW-0663">Pyridoxal phosphate</keyword>
<comment type="caution">
    <text evidence="10">The sequence shown here is derived from an EMBL/GenBank/DDBJ whole genome shotgun (WGS) entry which is preliminary data.</text>
</comment>
<dbReference type="GO" id="GO:0009097">
    <property type="term" value="P:isoleucine biosynthetic process"/>
    <property type="evidence" value="ECO:0007669"/>
    <property type="project" value="TreeGrafter"/>
</dbReference>
<dbReference type="EMBL" id="JANBPY010000004">
    <property type="protein sequence ID" value="KAJ1970155.1"/>
    <property type="molecule type" value="Genomic_DNA"/>
</dbReference>
<comment type="similarity">
    <text evidence="2">Belongs to the serine/threonine dehydratase family.</text>
</comment>
<comment type="catalytic activity">
    <reaction evidence="6">
        <text>L-serine = pyruvate + NH4(+)</text>
        <dbReference type="Rhea" id="RHEA:19169"/>
        <dbReference type="ChEBI" id="CHEBI:15361"/>
        <dbReference type="ChEBI" id="CHEBI:28938"/>
        <dbReference type="ChEBI" id="CHEBI:33384"/>
        <dbReference type="EC" id="4.3.1.17"/>
    </reaction>
</comment>
<dbReference type="InterPro" id="IPR050147">
    <property type="entry name" value="Ser/Thr_Dehydratase"/>
</dbReference>
<proteinExistence type="inferred from homology"/>
<evidence type="ECO:0000256" key="4">
    <source>
        <dbReference type="ARBA" id="ARBA00022898"/>
    </source>
</evidence>
<dbReference type="SUPFAM" id="SSF53686">
    <property type="entry name" value="Tryptophan synthase beta subunit-like PLP-dependent enzymes"/>
    <property type="match status" value="1"/>
</dbReference>
<dbReference type="GO" id="GO:0004794">
    <property type="term" value="F:threonine deaminase activity"/>
    <property type="evidence" value="ECO:0007669"/>
    <property type="project" value="TreeGrafter"/>
</dbReference>
<comment type="cofactor">
    <cofactor evidence="1">
        <name>pyridoxal 5'-phosphate</name>
        <dbReference type="ChEBI" id="CHEBI:597326"/>
    </cofactor>
</comment>
<dbReference type="GO" id="GO:0003941">
    <property type="term" value="F:L-serine ammonia-lyase activity"/>
    <property type="evidence" value="ECO:0007669"/>
    <property type="project" value="UniProtKB-EC"/>
</dbReference>
<dbReference type="GO" id="GO:0006565">
    <property type="term" value="P:L-serine catabolic process"/>
    <property type="evidence" value="ECO:0007669"/>
    <property type="project" value="TreeGrafter"/>
</dbReference>
<keyword evidence="5 10" id="KW-0456">Lyase</keyword>
<dbReference type="Gene3D" id="3.40.50.1100">
    <property type="match status" value="2"/>
</dbReference>
<evidence type="ECO:0000256" key="7">
    <source>
        <dbReference type="SAM" id="MobiDB-lite"/>
    </source>
</evidence>
<dbReference type="OrthoDB" id="7773036at2759"/>
<name>A0A9W8EAH1_9FUNG</name>
<dbReference type="PANTHER" id="PTHR48078">
    <property type="entry name" value="THREONINE DEHYDRATASE, MITOCHONDRIAL-RELATED"/>
    <property type="match status" value="1"/>
</dbReference>
<accession>A0A9W8EAH1</accession>
<reference evidence="10" key="1">
    <citation type="submission" date="2022-07" db="EMBL/GenBank/DDBJ databases">
        <title>Phylogenomic reconstructions and comparative analyses of Kickxellomycotina fungi.</title>
        <authorList>
            <person name="Reynolds N.K."/>
            <person name="Stajich J.E."/>
            <person name="Barry K."/>
            <person name="Grigoriev I.V."/>
            <person name="Crous P."/>
            <person name="Smith M.E."/>
        </authorList>
    </citation>
    <scope>NUCLEOTIDE SEQUENCE</scope>
    <source>
        <strain evidence="10">RSA 1196</strain>
    </source>
</reference>
<evidence type="ECO:0000256" key="2">
    <source>
        <dbReference type="ARBA" id="ARBA00010869"/>
    </source>
</evidence>
<evidence type="ECO:0000313" key="10">
    <source>
        <dbReference type="EMBL" id="KAJ1970155.1"/>
    </source>
</evidence>
<gene>
    <name evidence="10" type="primary">CHA1</name>
    <name evidence="10" type="ORF">IWQ62_000124</name>
</gene>
<sequence length="611" mass="66779">MAGPTGTRWYLLVLAISLLLYRHRVSGNLDDDIKYKGPESNDQLNKAVSVSPNRMGLEYICESNDQLNKAVSVSANRMGLEYICHQENSQQFCHETLHPSTHESITTSSPPMHPRKRIRIDSLSLPESGGAADPSVRLDGALGPASSPCTSEQPESDNTLSKPSQVNHHNDINSSRQCDYKIHPRRWHFRSDSNRVIRGLYCPLHQFLSDQYKLSDRVPSDPRRSLGYMSASYSPRSSLNDRTSRINTEVKNILQGNTHDRLGYEFPEDIANLGFMDKYLENAEAGCLAQRDQVHSGDSEDSNLDKTKRNAQHLVTASTGNAGLALAYAGRQLDVSTTVFLPTNTSPTIQKRIESEGATVRVVGESIDQTIDYAQKFASPQQTPSAHFIHPFDDPKVQQGHGTIIPELTHQLPDGSPDALLCGVGGGGLLAGIIMGLQEHSWNKVPVFAVETHGSNVFQTSRVNGELRSLTKCETLASSLRSKTLSSRAFELSAAHPVIPIAISDAMAANACQQFADQHQMMVEPACGAVLSLLYSGVIRDMIPNLQPSSHVVVVLAGGIDVSVDMLHEFKLRYSNPPTIVKSGAEIYLRLANESEMAASNDTDASGKVSD</sequence>
<evidence type="ECO:0000256" key="6">
    <source>
        <dbReference type="ARBA" id="ARBA00049406"/>
    </source>
</evidence>
<evidence type="ECO:0000256" key="5">
    <source>
        <dbReference type="ARBA" id="ARBA00023239"/>
    </source>
</evidence>
<evidence type="ECO:0000256" key="8">
    <source>
        <dbReference type="SAM" id="SignalP"/>
    </source>
</evidence>
<feature type="chain" id="PRO_5040754524" description="L-serine ammonia-lyase" evidence="8">
    <location>
        <begin position="28"/>
        <end position="611"/>
    </location>
</feature>
<keyword evidence="8" id="KW-0732">Signal</keyword>
<keyword evidence="11" id="KW-1185">Reference proteome</keyword>
<dbReference type="Proteomes" id="UP001150925">
    <property type="component" value="Unassembled WGS sequence"/>
</dbReference>
<dbReference type="PANTHER" id="PTHR48078:SF2">
    <property type="entry name" value="CATABOLIC L-SERINE_THREONINE DEHYDRATASE"/>
    <property type="match status" value="1"/>
</dbReference>
<feature type="signal peptide" evidence="8">
    <location>
        <begin position="1"/>
        <end position="27"/>
    </location>
</feature>